<evidence type="ECO:0008006" key="6">
    <source>
        <dbReference type="Google" id="ProtNLM"/>
    </source>
</evidence>
<name>A0A3M7RDS2_BRAPC</name>
<evidence type="ECO:0000256" key="1">
    <source>
        <dbReference type="SAM" id="MobiDB-lite"/>
    </source>
</evidence>
<dbReference type="Proteomes" id="UP000276133">
    <property type="component" value="Unassembled WGS sequence"/>
</dbReference>
<evidence type="ECO:0000256" key="3">
    <source>
        <dbReference type="SAM" id="SignalP"/>
    </source>
</evidence>
<evidence type="ECO:0000313" key="5">
    <source>
        <dbReference type="Proteomes" id="UP000276133"/>
    </source>
</evidence>
<proteinExistence type="predicted"/>
<feature type="chain" id="PRO_5018148889" description="Ig-like domain-containing protein" evidence="3">
    <location>
        <begin position="23"/>
        <end position="528"/>
    </location>
</feature>
<dbReference type="AlphaFoldDB" id="A0A3M7RDS2"/>
<feature type="transmembrane region" description="Helical" evidence="2">
    <location>
        <begin position="425"/>
        <end position="450"/>
    </location>
</feature>
<keyword evidence="2" id="KW-0812">Transmembrane</keyword>
<feature type="non-terminal residue" evidence="4">
    <location>
        <position position="528"/>
    </location>
</feature>
<dbReference type="EMBL" id="REGN01003668">
    <property type="protein sequence ID" value="RNA21398.1"/>
    <property type="molecule type" value="Genomic_DNA"/>
</dbReference>
<feature type="compositionally biased region" description="Polar residues" evidence="1">
    <location>
        <begin position="499"/>
        <end position="518"/>
    </location>
</feature>
<feature type="region of interest" description="Disordered" evidence="1">
    <location>
        <begin position="499"/>
        <end position="528"/>
    </location>
</feature>
<keyword evidence="3" id="KW-0732">Signal</keyword>
<keyword evidence="2" id="KW-0472">Membrane</keyword>
<sequence>MNLKNIKFLLNFATCLVVIVDAHLDPNTTQIHVANIVGRNMTLKLLHSDEVSDFEWQLIDMFTNETKTIDFKKSNELNIFYKYTSDNSAPRHKYLFHFNQLTMENSDKMLAYFVREKNSKKMHFAFSTIIFENPICGKYQNNSEEEDSRVLEVFKNQSYIFFCSTLSKWNYENESLAPRMSWEVEKQWKIFETDAFKAQYSTISKLPGKISKFSRFLEYTVPDNDLKAWEHNNHHFFCHIRHDYFYHKELHQVKDTSFITTVPIPSKMPTQCKIQLNVQFSPFVHPNVSEIQEFNESHPALVECPIKANNHFPVKYYIVWYAKSHNSPAFNLKLVQEYIGSADIYVIENPKYEIHHNTLIKCDLYEIDPKHYHSEDYKKNIFLKFTKQKILKKLKLLFSSSIRIEITKEKWKNNANRVDYSGVSYVNVFVICFIECLVFFGVILFVVFVIKKNFSKNNSNFADNKLKQSKKKKMLVSEMNEGESVSDNLAVSFISRTTDSKNSWTNKSNMGATSSFFSESKVGESVNE</sequence>
<organism evidence="4 5">
    <name type="scientific">Brachionus plicatilis</name>
    <name type="common">Marine rotifer</name>
    <name type="synonym">Brachionus muelleri</name>
    <dbReference type="NCBI Taxonomy" id="10195"/>
    <lineage>
        <taxon>Eukaryota</taxon>
        <taxon>Metazoa</taxon>
        <taxon>Spiralia</taxon>
        <taxon>Gnathifera</taxon>
        <taxon>Rotifera</taxon>
        <taxon>Eurotatoria</taxon>
        <taxon>Monogononta</taxon>
        <taxon>Pseudotrocha</taxon>
        <taxon>Ploima</taxon>
        <taxon>Brachionidae</taxon>
        <taxon>Brachionus</taxon>
    </lineage>
</organism>
<evidence type="ECO:0000256" key="2">
    <source>
        <dbReference type="SAM" id="Phobius"/>
    </source>
</evidence>
<keyword evidence="2" id="KW-1133">Transmembrane helix</keyword>
<protein>
    <recommendedName>
        <fullName evidence="6">Ig-like domain-containing protein</fullName>
    </recommendedName>
</protein>
<evidence type="ECO:0000313" key="4">
    <source>
        <dbReference type="EMBL" id="RNA21398.1"/>
    </source>
</evidence>
<dbReference type="OrthoDB" id="10535112at2759"/>
<reference evidence="4 5" key="1">
    <citation type="journal article" date="2018" name="Sci. Rep.">
        <title>Genomic signatures of local adaptation to the degree of environmental predictability in rotifers.</title>
        <authorList>
            <person name="Franch-Gras L."/>
            <person name="Hahn C."/>
            <person name="Garcia-Roger E.M."/>
            <person name="Carmona M.J."/>
            <person name="Serra M."/>
            <person name="Gomez A."/>
        </authorList>
    </citation>
    <scope>NUCLEOTIDE SEQUENCE [LARGE SCALE GENOMIC DNA]</scope>
    <source>
        <strain evidence="4">HYR1</strain>
    </source>
</reference>
<feature type="signal peptide" evidence="3">
    <location>
        <begin position="1"/>
        <end position="22"/>
    </location>
</feature>
<comment type="caution">
    <text evidence="4">The sequence shown here is derived from an EMBL/GenBank/DDBJ whole genome shotgun (WGS) entry which is preliminary data.</text>
</comment>
<keyword evidence="5" id="KW-1185">Reference proteome</keyword>
<gene>
    <name evidence="4" type="ORF">BpHYR1_026872</name>
</gene>
<accession>A0A3M7RDS2</accession>